<name>A0A515ES81_9BURK</name>
<evidence type="ECO:0000313" key="2">
    <source>
        <dbReference type="EMBL" id="QDL55463.1"/>
    </source>
</evidence>
<proteinExistence type="predicted"/>
<dbReference type="Pfam" id="PF11231">
    <property type="entry name" value="DUF3034"/>
    <property type="match status" value="1"/>
</dbReference>
<organism evidence="2 3">
    <name type="scientific">Rhodoferax aquaticus</name>
    <dbReference type="NCBI Taxonomy" id="2527691"/>
    <lineage>
        <taxon>Bacteria</taxon>
        <taxon>Pseudomonadati</taxon>
        <taxon>Pseudomonadota</taxon>
        <taxon>Betaproteobacteria</taxon>
        <taxon>Burkholderiales</taxon>
        <taxon>Comamonadaceae</taxon>
        <taxon>Rhodoferax</taxon>
    </lineage>
</organism>
<keyword evidence="1" id="KW-0732">Signal</keyword>
<dbReference type="RefSeq" id="WP_142812620.1">
    <property type="nucleotide sequence ID" value="NZ_CP036282.1"/>
</dbReference>
<accession>A0A515ES81</accession>
<protein>
    <submittedName>
        <fullName evidence="2">DUF3034 family protein</fullName>
    </submittedName>
</protein>
<reference evidence="3" key="1">
    <citation type="submission" date="2019-02" db="EMBL/GenBank/DDBJ databases">
        <title>Complete genome sequence of Rhodoferax sp. Gr-4.</title>
        <authorList>
            <person name="Jin L."/>
        </authorList>
    </citation>
    <scope>NUCLEOTIDE SEQUENCE [LARGE SCALE GENOMIC DNA]</scope>
    <source>
        <strain evidence="3">Gr-4</strain>
    </source>
</reference>
<keyword evidence="3" id="KW-1185">Reference proteome</keyword>
<feature type="signal peptide" evidence="1">
    <location>
        <begin position="1"/>
        <end position="22"/>
    </location>
</feature>
<reference evidence="3" key="2">
    <citation type="journal article" date="2020" name="Int. J. Syst. Evol. Microbiol.">
        <title>Genomic insights into a novel species Rhodoferax aquaticus sp. nov., isolated from freshwater.</title>
        <authorList>
            <person name="Li T."/>
            <person name="Zhuo Y."/>
            <person name="Jin C.Z."/>
            <person name="Wu X."/>
            <person name="Ko S.R."/>
            <person name="Jin F.J."/>
            <person name="Ahn C.Y."/>
            <person name="Oh H.M."/>
            <person name="Lee H.G."/>
            <person name="Jin L."/>
        </authorList>
    </citation>
    <scope>NUCLEOTIDE SEQUENCE [LARGE SCALE GENOMIC DNA]</scope>
    <source>
        <strain evidence="3">Gr-4</strain>
    </source>
</reference>
<dbReference type="Proteomes" id="UP000317365">
    <property type="component" value="Chromosome"/>
</dbReference>
<gene>
    <name evidence="2" type="ORF">EXZ61_15505</name>
</gene>
<dbReference type="KEGG" id="rhg:EXZ61_15505"/>
<dbReference type="EMBL" id="CP036282">
    <property type="protein sequence ID" value="QDL55463.1"/>
    <property type="molecule type" value="Genomic_DNA"/>
</dbReference>
<feature type="chain" id="PRO_5021821223" evidence="1">
    <location>
        <begin position="23"/>
        <end position="309"/>
    </location>
</feature>
<evidence type="ECO:0000256" key="1">
    <source>
        <dbReference type="SAM" id="SignalP"/>
    </source>
</evidence>
<sequence length="309" mass="32001">MKQFRTAVVLAVAGLCSGLVLADTGKLLLTGGVSSIDGAAGGGLTPWAVIGSNATAGEIGASVHASRATSQDYGLNTAGLTVGLYDRVELSFSRQDFDASVATGLNALGFSVQAGQHVNMDVVGIKVKVAGDAVLDSDSLMPQIAVGVEQKSVSAGSIAPVFTFLGTKSSGTDYYVSATKLFLGSSVLVNGTLRYTNANQNGLLGFGSKAPGKNEASWVPEVSVAYLLSKNWAIGTEYRAKPNNLEALGRSAGLADGLAEDDWKDLFVAWAPNKHTSVTLAYLDLGRILPAITANRKQSGYYLSAQLAF</sequence>
<evidence type="ECO:0000313" key="3">
    <source>
        <dbReference type="Proteomes" id="UP000317365"/>
    </source>
</evidence>
<dbReference type="InterPro" id="IPR021393">
    <property type="entry name" value="DUF3034"/>
</dbReference>
<dbReference type="AlphaFoldDB" id="A0A515ES81"/>